<evidence type="ECO:0000256" key="2">
    <source>
        <dbReference type="ARBA" id="ARBA00022803"/>
    </source>
</evidence>
<protein>
    <recommendedName>
        <fullName evidence="6">Tetratricopeptide repeat protein</fullName>
    </recommendedName>
</protein>
<dbReference type="SUPFAM" id="SSF48452">
    <property type="entry name" value="TPR-like"/>
    <property type="match status" value="1"/>
</dbReference>
<dbReference type="Gene3D" id="1.25.40.10">
    <property type="entry name" value="Tetratricopeptide repeat domain"/>
    <property type="match status" value="1"/>
</dbReference>
<dbReference type="Proteomes" id="UP000663881">
    <property type="component" value="Unassembled WGS sequence"/>
</dbReference>
<feature type="repeat" description="TPR" evidence="3">
    <location>
        <begin position="28"/>
        <end position="61"/>
    </location>
</feature>
<evidence type="ECO:0000313" key="4">
    <source>
        <dbReference type="EMBL" id="CAF4130683.1"/>
    </source>
</evidence>
<evidence type="ECO:0000256" key="1">
    <source>
        <dbReference type="ARBA" id="ARBA00022737"/>
    </source>
</evidence>
<dbReference type="PROSITE" id="PS50005">
    <property type="entry name" value="TPR"/>
    <property type="match status" value="1"/>
</dbReference>
<name>A0A819WUR0_9BILA</name>
<evidence type="ECO:0000256" key="3">
    <source>
        <dbReference type="PROSITE-ProRule" id="PRU00339"/>
    </source>
</evidence>
<dbReference type="SMART" id="SM00028">
    <property type="entry name" value="TPR"/>
    <property type="match status" value="1"/>
</dbReference>
<evidence type="ECO:0008006" key="6">
    <source>
        <dbReference type="Google" id="ProtNLM"/>
    </source>
</evidence>
<comment type="caution">
    <text evidence="4">The sequence shown here is derived from an EMBL/GenBank/DDBJ whole genome shotgun (WGS) entry which is preliminary data.</text>
</comment>
<dbReference type="InterPro" id="IPR011990">
    <property type="entry name" value="TPR-like_helical_dom_sf"/>
</dbReference>
<dbReference type="PANTHER" id="PTHR45641">
    <property type="entry name" value="TETRATRICOPEPTIDE REPEAT PROTEIN (AFU_ORTHOLOGUE AFUA_6G03870)"/>
    <property type="match status" value="1"/>
</dbReference>
<feature type="non-terminal residue" evidence="4">
    <location>
        <position position="1"/>
    </location>
</feature>
<dbReference type="AlphaFoldDB" id="A0A819WUR0"/>
<organism evidence="4 5">
    <name type="scientific">Adineta steineri</name>
    <dbReference type="NCBI Taxonomy" id="433720"/>
    <lineage>
        <taxon>Eukaryota</taxon>
        <taxon>Metazoa</taxon>
        <taxon>Spiralia</taxon>
        <taxon>Gnathifera</taxon>
        <taxon>Rotifera</taxon>
        <taxon>Eurotatoria</taxon>
        <taxon>Bdelloidea</taxon>
        <taxon>Adinetida</taxon>
        <taxon>Adinetidae</taxon>
        <taxon>Adineta</taxon>
    </lineage>
</organism>
<dbReference type="EMBL" id="CAJOAY010006130">
    <property type="protein sequence ID" value="CAF4130683.1"/>
    <property type="molecule type" value="Genomic_DNA"/>
</dbReference>
<dbReference type="InterPro" id="IPR019734">
    <property type="entry name" value="TPR_rpt"/>
</dbReference>
<keyword evidence="2 3" id="KW-0802">TPR repeat</keyword>
<gene>
    <name evidence="4" type="ORF">OKA104_LOCUS37233</name>
</gene>
<proteinExistence type="predicted"/>
<dbReference type="Pfam" id="PF13424">
    <property type="entry name" value="TPR_12"/>
    <property type="match status" value="1"/>
</dbReference>
<keyword evidence="1" id="KW-0677">Repeat</keyword>
<evidence type="ECO:0000313" key="5">
    <source>
        <dbReference type="Proteomes" id="UP000663881"/>
    </source>
</evidence>
<sequence length="83" mass="9613">NYPKALSYHEIALAMRLESLPPNHPDLAASFNNIGLVYKKMNKYSEAYSSHQRAVQIAQKSLPTNHPDFEGYRQNLERIKRKL</sequence>
<reference evidence="4" key="1">
    <citation type="submission" date="2021-02" db="EMBL/GenBank/DDBJ databases">
        <authorList>
            <person name="Nowell W R."/>
        </authorList>
    </citation>
    <scope>NUCLEOTIDE SEQUENCE</scope>
</reference>
<dbReference type="PANTHER" id="PTHR45641:SF19">
    <property type="entry name" value="NEPHROCYSTIN-3"/>
    <property type="match status" value="1"/>
</dbReference>
<accession>A0A819WUR0</accession>